<keyword evidence="11 12" id="KW-0742">SOS response</keyword>
<feature type="domain" description="Peptidase S24/S26A/S26B/S26C" evidence="14">
    <location>
        <begin position="82"/>
        <end position="202"/>
    </location>
</feature>
<dbReference type="NCBIfam" id="TIGR00498">
    <property type="entry name" value="lexA"/>
    <property type="match status" value="1"/>
</dbReference>
<comment type="catalytic activity">
    <reaction evidence="12">
        <text>Hydrolysis of Ala-|-Gly bond in repressor LexA.</text>
        <dbReference type="EC" id="3.4.21.88"/>
    </reaction>
</comment>
<feature type="site" description="Cleavage; by autolysis" evidence="12">
    <location>
        <begin position="89"/>
        <end position="90"/>
    </location>
</feature>
<evidence type="ECO:0000256" key="7">
    <source>
        <dbReference type="ARBA" id="ARBA00023015"/>
    </source>
</evidence>
<dbReference type="InterPro" id="IPR039418">
    <property type="entry name" value="LexA-like"/>
</dbReference>
<evidence type="ECO:0000256" key="6">
    <source>
        <dbReference type="ARBA" id="ARBA00022813"/>
    </source>
</evidence>
<dbReference type="InterPro" id="IPR050077">
    <property type="entry name" value="LexA_repressor"/>
</dbReference>
<dbReference type="GO" id="GO:0006260">
    <property type="term" value="P:DNA replication"/>
    <property type="evidence" value="ECO:0007669"/>
    <property type="project" value="UniProtKB-UniRule"/>
</dbReference>
<keyword evidence="6 12" id="KW-0068">Autocatalytic cleavage</keyword>
<feature type="domain" description="LexA repressor DNA-binding" evidence="15">
    <location>
        <begin position="8"/>
        <end position="69"/>
    </location>
</feature>
<evidence type="ECO:0000256" key="12">
    <source>
        <dbReference type="HAMAP-Rule" id="MF_00015"/>
    </source>
</evidence>
<dbReference type="PANTHER" id="PTHR33516">
    <property type="entry name" value="LEXA REPRESSOR"/>
    <property type="match status" value="1"/>
</dbReference>
<comment type="similarity">
    <text evidence="1 12 13">Belongs to the peptidase S24 family.</text>
</comment>
<dbReference type="GO" id="GO:0006281">
    <property type="term" value="P:DNA repair"/>
    <property type="evidence" value="ECO:0007669"/>
    <property type="project" value="UniProtKB-UniRule"/>
</dbReference>
<dbReference type="InterPro" id="IPR006197">
    <property type="entry name" value="Peptidase_S24_LexA"/>
</dbReference>
<keyword evidence="2 12" id="KW-0678">Repressor</keyword>
<dbReference type="InterPro" id="IPR006199">
    <property type="entry name" value="LexA_DNA-bd_dom"/>
</dbReference>
<evidence type="ECO:0000259" key="15">
    <source>
        <dbReference type="Pfam" id="PF01726"/>
    </source>
</evidence>
<dbReference type="Gene3D" id="2.10.109.10">
    <property type="entry name" value="Umud Fragment, subunit A"/>
    <property type="match status" value="1"/>
</dbReference>
<evidence type="ECO:0000256" key="11">
    <source>
        <dbReference type="ARBA" id="ARBA00023236"/>
    </source>
</evidence>
<keyword evidence="4 12" id="KW-0227">DNA damage</keyword>
<dbReference type="CDD" id="cd06529">
    <property type="entry name" value="S24_LexA-like"/>
    <property type="match status" value="1"/>
</dbReference>
<keyword evidence="8 12" id="KW-0238">DNA-binding</keyword>
<evidence type="ECO:0000256" key="1">
    <source>
        <dbReference type="ARBA" id="ARBA00007484"/>
    </source>
</evidence>
<dbReference type="GO" id="GO:0006508">
    <property type="term" value="P:proteolysis"/>
    <property type="evidence" value="ECO:0007669"/>
    <property type="project" value="InterPro"/>
</dbReference>
<dbReference type="InterPro" id="IPR036286">
    <property type="entry name" value="LexA/Signal_pep-like_sf"/>
</dbReference>
<dbReference type="InterPro" id="IPR036388">
    <property type="entry name" value="WH-like_DNA-bd_sf"/>
</dbReference>
<comment type="caution">
    <text evidence="16">The sequence shown here is derived from an EMBL/GenBank/DDBJ whole genome shotgun (WGS) entry which is preliminary data.</text>
</comment>
<evidence type="ECO:0000313" key="16">
    <source>
        <dbReference type="EMBL" id="HGH60095.1"/>
    </source>
</evidence>
<comment type="function">
    <text evidence="12">Represses a number of genes involved in the response to DNA damage (SOS response), including recA and lexA. In the presence of single-stranded DNA, RecA interacts with LexA causing an autocatalytic cleavage which disrupts the DNA-binding part of LexA, leading to derepression of the SOS regulon and eventually DNA repair.</text>
</comment>
<evidence type="ECO:0000256" key="2">
    <source>
        <dbReference type="ARBA" id="ARBA00022491"/>
    </source>
</evidence>
<evidence type="ECO:0000256" key="10">
    <source>
        <dbReference type="ARBA" id="ARBA00023204"/>
    </source>
</evidence>
<keyword evidence="9 12" id="KW-0804">Transcription</keyword>
<name>A0A7C4EW06_9BACT</name>
<accession>A0A7C4EW06</accession>
<dbReference type="SUPFAM" id="SSF46785">
    <property type="entry name" value="Winged helix' DNA-binding domain"/>
    <property type="match status" value="1"/>
</dbReference>
<evidence type="ECO:0000256" key="13">
    <source>
        <dbReference type="RuleBase" id="RU003991"/>
    </source>
</evidence>
<dbReference type="EMBL" id="DTGT01000069">
    <property type="protein sequence ID" value="HGH60095.1"/>
    <property type="molecule type" value="Genomic_DNA"/>
</dbReference>
<keyword evidence="5 12" id="KW-0378">Hydrolase</keyword>
<reference evidence="16" key="1">
    <citation type="journal article" date="2020" name="mSystems">
        <title>Genome- and Community-Level Interaction Insights into Carbon Utilization and Element Cycling Functions of Hydrothermarchaeota in Hydrothermal Sediment.</title>
        <authorList>
            <person name="Zhou Z."/>
            <person name="Liu Y."/>
            <person name="Xu W."/>
            <person name="Pan J."/>
            <person name="Luo Z.H."/>
            <person name="Li M."/>
        </authorList>
    </citation>
    <scope>NUCLEOTIDE SEQUENCE [LARGE SCALE GENOMIC DNA]</scope>
    <source>
        <strain evidence="16">SpSt-769</strain>
    </source>
</reference>
<feature type="active site" description="For autocatalytic cleavage activity" evidence="12">
    <location>
        <position position="124"/>
    </location>
</feature>
<dbReference type="PRINTS" id="PR00726">
    <property type="entry name" value="LEXASERPTASE"/>
</dbReference>
<feature type="active site" description="For autocatalytic cleavage activity" evidence="12">
    <location>
        <position position="164"/>
    </location>
</feature>
<dbReference type="SUPFAM" id="SSF51306">
    <property type="entry name" value="LexA/Signal peptidase"/>
    <property type="match status" value="1"/>
</dbReference>
<comment type="subunit">
    <text evidence="12">Homodimer.</text>
</comment>
<dbReference type="InterPro" id="IPR036390">
    <property type="entry name" value="WH_DNA-bd_sf"/>
</dbReference>
<evidence type="ECO:0000256" key="3">
    <source>
        <dbReference type="ARBA" id="ARBA00022705"/>
    </source>
</evidence>
<dbReference type="Gene3D" id="1.10.10.10">
    <property type="entry name" value="Winged helix-like DNA-binding domain superfamily/Winged helix DNA-binding domain"/>
    <property type="match status" value="1"/>
</dbReference>
<dbReference type="GO" id="GO:0004252">
    <property type="term" value="F:serine-type endopeptidase activity"/>
    <property type="evidence" value="ECO:0007669"/>
    <property type="project" value="UniProtKB-UniRule"/>
</dbReference>
<evidence type="ECO:0000256" key="5">
    <source>
        <dbReference type="ARBA" id="ARBA00022801"/>
    </source>
</evidence>
<evidence type="ECO:0000256" key="8">
    <source>
        <dbReference type="ARBA" id="ARBA00023125"/>
    </source>
</evidence>
<dbReference type="EC" id="3.4.21.88" evidence="12"/>
<dbReference type="AlphaFoldDB" id="A0A7C4EW06"/>
<evidence type="ECO:0000256" key="9">
    <source>
        <dbReference type="ARBA" id="ARBA00023163"/>
    </source>
</evidence>
<dbReference type="Pfam" id="PF00717">
    <property type="entry name" value="Peptidase_S24"/>
    <property type="match status" value="1"/>
</dbReference>
<keyword evidence="7 12" id="KW-0805">Transcription regulation</keyword>
<dbReference type="InterPro" id="IPR006200">
    <property type="entry name" value="LexA"/>
</dbReference>
<keyword evidence="10 12" id="KW-0234">DNA repair</keyword>
<dbReference type="Pfam" id="PF01726">
    <property type="entry name" value="LexA_DNA_bind"/>
    <property type="match status" value="1"/>
</dbReference>
<sequence length="209" mass="22735">MYHPTMSITSQQKKVLAFIRSFQEQNGYPPSLREICAALALSSPGSLIKHVRRLETEGLLERTPGKKRAWRVIGPGPRSSIPLIGSIAAGTPILAEANKEDDLPVDPMLFGVADAFALRVQGDSMIEAHIREGDIAIIRPQADADDGTIVAVVIEGIETEATLKILRKKKAAIELVAANPFYQPLVFDGPDRARVQIVGKLIGLIRRAQ</sequence>
<gene>
    <name evidence="12 16" type="primary">lexA</name>
    <name evidence="16" type="ORF">ENV54_02215</name>
</gene>
<dbReference type="GO" id="GO:0003677">
    <property type="term" value="F:DNA binding"/>
    <property type="evidence" value="ECO:0007669"/>
    <property type="project" value="UniProtKB-UniRule"/>
</dbReference>
<dbReference type="HAMAP" id="MF_00015">
    <property type="entry name" value="LexA"/>
    <property type="match status" value="1"/>
</dbReference>
<dbReference type="PANTHER" id="PTHR33516:SF2">
    <property type="entry name" value="LEXA REPRESSOR-RELATED"/>
    <property type="match status" value="1"/>
</dbReference>
<evidence type="ECO:0000256" key="4">
    <source>
        <dbReference type="ARBA" id="ARBA00022763"/>
    </source>
</evidence>
<dbReference type="GO" id="GO:0009432">
    <property type="term" value="P:SOS response"/>
    <property type="evidence" value="ECO:0007669"/>
    <property type="project" value="UniProtKB-UniRule"/>
</dbReference>
<dbReference type="GO" id="GO:0045892">
    <property type="term" value="P:negative regulation of DNA-templated transcription"/>
    <property type="evidence" value="ECO:0007669"/>
    <property type="project" value="UniProtKB-UniRule"/>
</dbReference>
<feature type="DNA-binding region" description="H-T-H motif" evidence="12">
    <location>
        <begin position="32"/>
        <end position="52"/>
    </location>
</feature>
<dbReference type="InterPro" id="IPR015927">
    <property type="entry name" value="Peptidase_S24_S26A/B/C"/>
</dbReference>
<evidence type="ECO:0000259" key="14">
    <source>
        <dbReference type="Pfam" id="PF00717"/>
    </source>
</evidence>
<keyword evidence="3 12" id="KW-0235">DNA replication</keyword>
<protein>
    <recommendedName>
        <fullName evidence="12">LexA repressor</fullName>
        <ecNumber evidence="12">3.4.21.88</ecNumber>
    </recommendedName>
</protein>
<proteinExistence type="inferred from homology"/>
<organism evidence="16">
    <name type="scientific">Desulfomonile tiedjei</name>
    <dbReference type="NCBI Taxonomy" id="2358"/>
    <lineage>
        <taxon>Bacteria</taxon>
        <taxon>Pseudomonadati</taxon>
        <taxon>Thermodesulfobacteriota</taxon>
        <taxon>Desulfomonilia</taxon>
        <taxon>Desulfomonilales</taxon>
        <taxon>Desulfomonilaceae</taxon>
        <taxon>Desulfomonile</taxon>
    </lineage>
</organism>